<proteinExistence type="predicted"/>
<dbReference type="RefSeq" id="WP_034226310.1">
    <property type="nucleotide sequence ID" value="NZ_AXCW01000110.1"/>
</dbReference>
<dbReference type="Proteomes" id="UP000019753">
    <property type="component" value="Unassembled WGS sequence"/>
</dbReference>
<reference evidence="1 2" key="1">
    <citation type="submission" date="2014-01" db="EMBL/GenBank/DDBJ databases">
        <title>Actinotalea ferrariae CF5-4.</title>
        <authorList>
            <person name="Chen F."/>
            <person name="Li Y."/>
            <person name="Wang G."/>
        </authorList>
    </citation>
    <scope>NUCLEOTIDE SEQUENCE [LARGE SCALE GENOMIC DNA]</scope>
    <source>
        <strain evidence="1 2">CF5-4</strain>
    </source>
</reference>
<sequence length="187" mass="20284">MTPGTLESGLAKAVQARKLAGVWANATLPLFPDRYAERAEWLRAFREYGYTVNDTPAGRPAPASCLLFRGSPEDTRDGLSWTPVPAAAAVSAFAPWHVSIRRRAGRLWVARVHSDAILAVITHTAPVIGDWIEAVVDTADLAIEPVAEDLDETCRTFVRDYLRGPVRASAARAFGLEPGGSFALTER</sequence>
<dbReference type="OrthoDB" id="317332at2"/>
<comment type="caution">
    <text evidence="1">The sequence shown here is derived from an EMBL/GenBank/DDBJ whole genome shotgun (WGS) entry which is preliminary data.</text>
</comment>
<organism evidence="1 2">
    <name type="scientific">Actinotalea ferrariae CF5-4</name>
    <dbReference type="NCBI Taxonomy" id="948458"/>
    <lineage>
        <taxon>Bacteria</taxon>
        <taxon>Bacillati</taxon>
        <taxon>Actinomycetota</taxon>
        <taxon>Actinomycetes</taxon>
        <taxon>Micrococcales</taxon>
        <taxon>Cellulomonadaceae</taxon>
        <taxon>Actinotalea</taxon>
    </lineage>
</organism>
<protein>
    <submittedName>
        <fullName evidence="1">Uncharacterized protein</fullName>
    </submittedName>
</protein>
<dbReference type="EMBL" id="AXCW01000110">
    <property type="protein sequence ID" value="EYR63268.1"/>
    <property type="molecule type" value="Genomic_DNA"/>
</dbReference>
<evidence type="ECO:0000313" key="2">
    <source>
        <dbReference type="Proteomes" id="UP000019753"/>
    </source>
</evidence>
<keyword evidence="2" id="KW-1185">Reference proteome</keyword>
<name>A0A021VQ80_9CELL</name>
<gene>
    <name evidence="1" type="ORF">N866_01775</name>
</gene>
<dbReference type="AlphaFoldDB" id="A0A021VQ80"/>
<accession>A0A021VQ80</accession>
<evidence type="ECO:0000313" key="1">
    <source>
        <dbReference type="EMBL" id="EYR63268.1"/>
    </source>
</evidence>